<dbReference type="AlphaFoldDB" id="A0A5S9P076"/>
<name>A0A5S9P076_9HYPH</name>
<feature type="compositionally biased region" description="Polar residues" evidence="1">
    <location>
        <begin position="233"/>
        <end position="250"/>
    </location>
</feature>
<dbReference type="Proteomes" id="UP000433050">
    <property type="component" value="Unassembled WGS sequence"/>
</dbReference>
<dbReference type="EMBL" id="CACSAS010000001">
    <property type="protein sequence ID" value="CAA0096447.1"/>
    <property type="molecule type" value="Genomic_DNA"/>
</dbReference>
<evidence type="ECO:0000313" key="2">
    <source>
        <dbReference type="EMBL" id="CAA0096447.1"/>
    </source>
</evidence>
<evidence type="ECO:0000313" key="3">
    <source>
        <dbReference type="Proteomes" id="UP000433050"/>
    </source>
</evidence>
<accession>A0A5S9P076</accession>
<proteinExistence type="predicted"/>
<feature type="region of interest" description="Disordered" evidence="1">
    <location>
        <begin position="226"/>
        <end position="250"/>
    </location>
</feature>
<protein>
    <submittedName>
        <fullName evidence="2">Uncharacterized protein</fullName>
    </submittedName>
</protein>
<gene>
    <name evidence="2" type="ORF">STARVERO_02020</name>
</gene>
<evidence type="ECO:0000256" key="1">
    <source>
        <dbReference type="SAM" id="MobiDB-lite"/>
    </source>
</evidence>
<keyword evidence="3" id="KW-1185">Reference proteome</keyword>
<sequence length="290" mass="31449">MSADLCTAVGRCIIPTGDLRADSTGRRNTGIILLGEELIEHFARCFPPERFAGPGVHRVSDGSQLPGRVPAEISPFREVLPQKAVGVFVRAALPRALRIAEVDFQSALDAKPCVLSHLGSLTPGQRLTKRPGQFAHGLDDRRANGFSTVSGKRRAILDPLFTLIPLLARQVQQHRDARAAFDESADRRAVQAQDEIAFPMARDRPIFDRRWPFADHDGIAQEGLSTAAGPLARNTQSSTRAQASRQLPTQGTATLDIQGLVDRLVADAHGGILRVIDPKSMGDLLRAPRG</sequence>
<reference evidence="2 3" key="1">
    <citation type="submission" date="2019-12" db="EMBL/GenBank/DDBJ databases">
        <authorList>
            <person name="Reyes-Prieto M."/>
        </authorList>
    </citation>
    <scope>NUCLEOTIDE SEQUENCE [LARGE SCALE GENOMIC DNA]</scope>
    <source>
        <strain evidence="2">HF14-78462</strain>
    </source>
</reference>
<organism evidence="2 3">
    <name type="scientific">Starkeya nomas</name>
    <dbReference type="NCBI Taxonomy" id="2666134"/>
    <lineage>
        <taxon>Bacteria</taxon>
        <taxon>Pseudomonadati</taxon>
        <taxon>Pseudomonadota</taxon>
        <taxon>Alphaproteobacteria</taxon>
        <taxon>Hyphomicrobiales</taxon>
        <taxon>Xanthobacteraceae</taxon>
        <taxon>Starkeya</taxon>
    </lineage>
</organism>